<dbReference type="InterPro" id="IPR007362">
    <property type="entry name" value="DUF429"/>
</dbReference>
<accession>A0ABQ3FVC2</accession>
<evidence type="ECO:0000313" key="1">
    <source>
        <dbReference type="EMBL" id="GHC70018.1"/>
    </source>
</evidence>
<organism evidence="1 2">
    <name type="scientific">Pseudorhodoferax aquiterrae</name>
    <dbReference type="NCBI Taxonomy" id="747304"/>
    <lineage>
        <taxon>Bacteria</taxon>
        <taxon>Pseudomonadati</taxon>
        <taxon>Pseudomonadota</taxon>
        <taxon>Betaproteobacteria</taxon>
        <taxon>Burkholderiales</taxon>
        <taxon>Comamonadaceae</taxon>
    </lineage>
</organism>
<evidence type="ECO:0008006" key="3">
    <source>
        <dbReference type="Google" id="ProtNLM"/>
    </source>
</evidence>
<name>A0ABQ3FVC2_9BURK</name>
<dbReference type="EMBL" id="BMYK01000001">
    <property type="protein sequence ID" value="GHC70018.1"/>
    <property type="molecule type" value="Genomic_DNA"/>
</dbReference>
<reference evidence="2" key="1">
    <citation type="journal article" date="2019" name="Int. J. Syst. Evol. Microbiol.">
        <title>The Global Catalogue of Microorganisms (GCM) 10K type strain sequencing project: providing services to taxonomists for standard genome sequencing and annotation.</title>
        <authorList>
            <consortium name="The Broad Institute Genomics Platform"/>
            <consortium name="The Broad Institute Genome Sequencing Center for Infectious Disease"/>
            <person name="Wu L."/>
            <person name="Ma J."/>
        </authorList>
    </citation>
    <scope>NUCLEOTIDE SEQUENCE [LARGE SCALE GENOMIC DNA]</scope>
    <source>
        <strain evidence="2">KCTC 23314</strain>
    </source>
</reference>
<protein>
    <recommendedName>
        <fullName evidence="3">DUF429 domain-containing protein</fullName>
    </recommendedName>
</protein>
<proteinExistence type="predicted"/>
<keyword evidence="2" id="KW-1185">Reference proteome</keyword>
<sequence>MLARGHLDGSTVHVDGFERFTALADFGAWLARPGDWVGGFDMPFGLPRELVLALGWPTEWAACMAHYAGFTRPQLRGLFQAFCAHRPAGGKFAHRATDGPAGSSTSMKWVNPPVAWMLHAGMPLLRAAGVHLPGLADGDRRRVALETYPGLLAREVLGRRSYKSDDPKRQTAERRLARTDLLTALCSSAGATRLGLRLALPPADQRAIADDGSGDLLDATLCLLQAAWGQGRYAQGDPRYGMPPTTDGLEGWILTAPFPSSG</sequence>
<dbReference type="Proteomes" id="UP000626210">
    <property type="component" value="Unassembled WGS sequence"/>
</dbReference>
<evidence type="ECO:0000313" key="2">
    <source>
        <dbReference type="Proteomes" id="UP000626210"/>
    </source>
</evidence>
<comment type="caution">
    <text evidence="1">The sequence shown here is derived from an EMBL/GenBank/DDBJ whole genome shotgun (WGS) entry which is preliminary data.</text>
</comment>
<dbReference type="Pfam" id="PF04250">
    <property type="entry name" value="DUF429"/>
    <property type="match status" value="1"/>
</dbReference>
<gene>
    <name evidence="1" type="ORF">GCM10007320_04030</name>
</gene>